<feature type="transmembrane region" description="Helical" evidence="6">
    <location>
        <begin position="182"/>
        <end position="203"/>
    </location>
</feature>
<dbReference type="GO" id="GO:0015171">
    <property type="term" value="F:amino acid transmembrane transporter activity"/>
    <property type="evidence" value="ECO:0007669"/>
    <property type="project" value="TreeGrafter"/>
</dbReference>
<evidence type="ECO:0000256" key="3">
    <source>
        <dbReference type="ARBA" id="ARBA00022692"/>
    </source>
</evidence>
<keyword evidence="4 6" id="KW-1133">Transmembrane helix</keyword>
<evidence type="ECO:0000313" key="8">
    <source>
        <dbReference type="Proteomes" id="UP000249260"/>
    </source>
</evidence>
<feature type="transmembrane region" description="Helical" evidence="6">
    <location>
        <begin position="112"/>
        <end position="134"/>
    </location>
</feature>
<evidence type="ECO:0000256" key="1">
    <source>
        <dbReference type="ARBA" id="ARBA00004651"/>
    </source>
</evidence>
<accession>A0A328TY38</accession>
<proteinExistence type="predicted"/>
<dbReference type="PANTHER" id="PTHR30086:SF20">
    <property type="entry name" value="ARGININE EXPORTER PROTEIN ARGO-RELATED"/>
    <property type="match status" value="1"/>
</dbReference>
<dbReference type="InterPro" id="IPR001123">
    <property type="entry name" value="LeuE-type"/>
</dbReference>
<evidence type="ECO:0000256" key="5">
    <source>
        <dbReference type="ARBA" id="ARBA00023136"/>
    </source>
</evidence>
<evidence type="ECO:0000256" key="4">
    <source>
        <dbReference type="ARBA" id="ARBA00022989"/>
    </source>
</evidence>
<organism evidence="7 8">
    <name type="scientific">Paenibacillus montanisoli</name>
    <dbReference type="NCBI Taxonomy" id="2081970"/>
    <lineage>
        <taxon>Bacteria</taxon>
        <taxon>Bacillati</taxon>
        <taxon>Bacillota</taxon>
        <taxon>Bacilli</taxon>
        <taxon>Bacillales</taxon>
        <taxon>Paenibacillaceae</taxon>
        <taxon>Paenibacillus</taxon>
    </lineage>
</organism>
<keyword evidence="5 6" id="KW-0472">Membrane</keyword>
<dbReference type="RefSeq" id="WP_112885188.1">
    <property type="nucleotide sequence ID" value="NZ_QLUW01000006.1"/>
</dbReference>
<dbReference type="GO" id="GO:0005886">
    <property type="term" value="C:plasma membrane"/>
    <property type="evidence" value="ECO:0007669"/>
    <property type="project" value="UniProtKB-SubCell"/>
</dbReference>
<dbReference type="Pfam" id="PF01810">
    <property type="entry name" value="LysE"/>
    <property type="match status" value="1"/>
</dbReference>
<dbReference type="OrthoDB" id="5638726at2"/>
<protein>
    <submittedName>
        <fullName evidence="7">Amino acid transporter</fullName>
    </submittedName>
</protein>
<reference evidence="7 8" key="1">
    <citation type="submission" date="2018-06" db="EMBL/GenBank/DDBJ databases">
        <title>Paenibacillus montanisoli sp. nov., isolated from mountain area soil.</title>
        <authorList>
            <person name="Wu M."/>
        </authorList>
    </citation>
    <scope>NUCLEOTIDE SEQUENCE [LARGE SCALE GENOMIC DNA]</scope>
    <source>
        <strain evidence="7 8">RA17</strain>
    </source>
</reference>
<keyword evidence="2" id="KW-1003">Cell membrane</keyword>
<feature type="transmembrane region" description="Helical" evidence="6">
    <location>
        <begin position="6"/>
        <end position="27"/>
    </location>
</feature>
<comment type="caution">
    <text evidence="7">The sequence shown here is derived from an EMBL/GenBank/DDBJ whole genome shotgun (WGS) entry which is preliminary data.</text>
</comment>
<evidence type="ECO:0000256" key="6">
    <source>
        <dbReference type="SAM" id="Phobius"/>
    </source>
</evidence>
<keyword evidence="3 6" id="KW-0812">Transmembrane</keyword>
<evidence type="ECO:0000313" key="7">
    <source>
        <dbReference type="EMBL" id="RAP73605.1"/>
    </source>
</evidence>
<dbReference type="AlphaFoldDB" id="A0A328TY38"/>
<gene>
    <name evidence="7" type="ORF">DL346_25365</name>
</gene>
<dbReference type="EMBL" id="QLUW01000006">
    <property type="protein sequence ID" value="RAP73605.1"/>
    <property type="molecule type" value="Genomic_DNA"/>
</dbReference>
<name>A0A328TY38_9BACL</name>
<evidence type="ECO:0000256" key="2">
    <source>
        <dbReference type="ARBA" id="ARBA00022475"/>
    </source>
</evidence>
<keyword evidence="8" id="KW-1185">Reference proteome</keyword>
<feature type="transmembrane region" description="Helical" evidence="6">
    <location>
        <begin position="74"/>
        <end position="91"/>
    </location>
</feature>
<comment type="subcellular location">
    <subcellularLocation>
        <location evidence="1">Cell membrane</location>
        <topology evidence="1">Multi-pass membrane protein</topology>
    </subcellularLocation>
</comment>
<feature type="transmembrane region" description="Helical" evidence="6">
    <location>
        <begin position="39"/>
        <end position="68"/>
    </location>
</feature>
<dbReference type="Proteomes" id="UP000249260">
    <property type="component" value="Unassembled WGS sequence"/>
</dbReference>
<feature type="transmembrane region" description="Helical" evidence="6">
    <location>
        <begin position="146"/>
        <end position="170"/>
    </location>
</feature>
<dbReference type="PANTHER" id="PTHR30086">
    <property type="entry name" value="ARGININE EXPORTER PROTEIN ARGO"/>
    <property type="match status" value="1"/>
</dbReference>
<sequence length="205" mass="21512">MIGAIIHGFILALGLILPLGVQNVFVFNQGATQPKFRKALPVIITASVCDTILILLAVLGVSVLVLQFDWLKTALFAAGIVFLLYMGWMTWRSKTASRTDSASEALGAKKQIAFAASVSLLNPHAILDTVGVIGTGSLQYGGAEKAAFAAACIAISWLWFTSLAAAGRLAGNLDKSGRLMVVLNKMSAVVMWGTGVYLAAGLLGE</sequence>